<keyword evidence="4" id="KW-1185">Reference proteome</keyword>
<keyword evidence="3" id="KW-0808">Transferase</keyword>
<dbReference type="PANTHER" id="PTHR45947:SF3">
    <property type="entry name" value="SULFOQUINOVOSYL TRANSFERASE SQD2"/>
    <property type="match status" value="1"/>
</dbReference>
<dbReference type="Proteomes" id="UP000245845">
    <property type="component" value="Unassembled WGS sequence"/>
</dbReference>
<dbReference type="PANTHER" id="PTHR45947">
    <property type="entry name" value="SULFOQUINOVOSYL TRANSFERASE SQD2"/>
    <property type="match status" value="1"/>
</dbReference>
<evidence type="ECO:0000259" key="2">
    <source>
        <dbReference type="Pfam" id="PF13439"/>
    </source>
</evidence>
<feature type="domain" description="Glycosyltransferase subfamily 4-like N-terminal" evidence="2">
    <location>
        <begin position="16"/>
        <end position="186"/>
    </location>
</feature>
<organism evidence="3 4">
    <name type="scientific">Faecalicatena orotica</name>
    <dbReference type="NCBI Taxonomy" id="1544"/>
    <lineage>
        <taxon>Bacteria</taxon>
        <taxon>Bacillati</taxon>
        <taxon>Bacillota</taxon>
        <taxon>Clostridia</taxon>
        <taxon>Lachnospirales</taxon>
        <taxon>Lachnospiraceae</taxon>
        <taxon>Faecalicatena</taxon>
    </lineage>
</organism>
<dbReference type="AlphaFoldDB" id="A0A2Y9BEB9"/>
<dbReference type="Pfam" id="PF13439">
    <property type="entry name" value="Glyco_transf_4"/>
    <property type="match status" value="1"/>
</dbReference>
<evidence type="ECO:0000313" key="4">
    <source>
        <dbReference type="Proteomes" id="UP000245845"/>
    </source>
</evidence>
<proteinExistence type="predicted"/>
<accession>A0A2Y9BEB9</accession>
<dbReference type="CDD" id="cd03801">
    <property type="entry name" value="GT4_PimA-like"/>
    <property type="match status" value="1"/>
</dbReference>
<dbReference type="RefSeq" id="WP_109729432.1">
    <property type="nucleotide sequence ID" value="NZ_BAAACK010000007.1"/>
</dbReference>
<dbReference type="GO" id="GO:0016757">
    <property type="term" value="F:glycosyltransferase activity"/>
    <property type="evidence" value="ECO:0007669"/>
    <property type="project" value="InterPro"/>
</dbReference>
<dbReference type="InterPro" id="IPR050194">
    <property type="entry name" value="Glycosyltransferase_grp1"/>
</dbReference>
<sequence length="378" mass="42886">MGRSYCIFSAQYLPHMGGVERYTYNLAKKLIEMGNSVTVVTSNLLDQAEYEKMDGITVYRMPCMNLLDGRYPVLKMNSKFRKIHRILKNKKFDFVIVNTRFYIHSIYGQWFAHKNHVRVITIDHGSSHLSVGNPVLDFIGGIYEHLITKIGRLFCEDYYGVSSACISWLKHFHIEGKGILYNSVDVEGIESILNVKDKNYRMLYGIPEDAVVIAFTGRLLPEKGVPQLISAFETIQKKHQNIYLFLAGDGILEKYAAGHKSDHLIPLGRRSFEDVVKLLAETDIFCLPSFSEGFSTSILEAIVCQCYVVTTEKGGARETFPTDAYGMVIPNNEVAILTKALTKAIENPNERAKAVRLAFERLKQNYTWDIVAEKVNSL</sequence>
<name>A0A2Y9BEB9_9FIRM</name>
<dbReference type="SUPFAM" id="SSF53756">
    <property type="entry name" value="UDP-Glycosyltransferase/glycogen phosphorylase"/>
    <property type="match status" value="1"/>
</dbReference>
<evidence type="ECO:0000259" key="1">
    <source>
        <dbReference type="Pfam" id="PF00534"/>
    </source>
</evidence>
<comment type="caution">
    <text evidence="3">The sequence shown here is derived from an EMBL/GenBank/DDBJ whole genome shotgun (WGS) entry which is preliminary data.</text>
</comment>
<reference evidence="3 4" key="1">
    <citation type="submission" date="2018-05" db="EMBL/GenBank/DDBJ databases">
        <title>The Hungate 1000. A catalogue of reference genomes from the rumen microbiome.</title>
        <authorList>
            <person name="Kelly W."/>
        </authorList>
    </citation>
    <scope>NUCLEOTIDE SEQUENCE [LARGE SCALE GENOMIC DNA]</scope>
    <source>
        <strain evidence="3 4">NLAE-zl-C242</strain>
    </source>
</reference>
<dbReference type="Pfam" id="PF00534">
    <property type="entry name" value="Glycos_transf_1"/>
    <property type="match status" value="1"/>
</dbReference>
<gene>
    <name evidence="3" type="ORF">A8806_101353</name>
</gene>
<protein>
    <submittedName>
        <fullName evidence="3">Glycosyltransferase involved in cell wall biosynthesis</fullName>
    </submittedName>
</protein>
<dbReference type="InterPro" id="IPR001296">
    <property type="entry name" value="Glyco_trans_1"/>
</dbReference>
<dbReference type="Gene3D" id="3.40.50.2000">
    <property type="entry name" value="Glycogen Phosphorylase B"/>
    <property type="match status" value="2"/>
</dbReference>
<feature type="domain" description="Glycosyl transferase family 1" evidence="1">
    <location>
        <begin position="204"/>
        <end position="356"/>
    </location>
</feature>
<dbReference type="OrthoDB" id="9806653at2"/>
<dbReference type="EMBL" id="QGDL01000001">
    <property type="protein sequence ID" value="PWJ32065.1"/>
    <property type="molecule type" value="Genomic_DNA"/>
</dbReference>
<evidence type="ECO:0000313" key="3">
    <source>
        <dbReference type="EMBL" id="PWJ32065.1"/>
    </source>
</evidence>
<dbReference type="InterPro" id="IPR028098">
    <property type="entry name" value="Glyco_trans_4-like_N"/>
</dbReference>